<dbReference type="InterPro" id="IPR050955">
    <property type="entry name" value="Plant_Biomass_Hydrol_Est"/>
</dbReference>
<gene>
    <name evidence="5" type="ORF">HJ536_13215</name>
</gene>
<evidence type="ECO:0000259" key="3">
    <source>
        <dbReference type="Pfam" id="PF00326"/>
    </source>
</evidence>
<feature type="domain" description="Peptidase S9 prolyl oligopeptidase catalytic" evidence="3">
    <location>
        <begin position="262"/>
        <end position="306"/>
    </location>
</feature>
<dbReference type="PROSITE" id="PS51318">
    <property type="entry name" value="TAT"/>
    <property type="match status" value="1"/>
</dbReference>
<organism evidence="5 6">
    <name type="scientific">Donghicola mangrovi</name>
    <dbReference type="NCBI Taxonomy" id="2729614"/>
    <lineage>
        <taxon>Bacteria</taxon>
        <taxon>Pseudomonadati</taxon>
        <taxon>Pseudomonadota</taxon>
        <taxon>Alphaproteobacteria</taxon>
        <taxon>Rhodobacterales</taxon>
        <taxon>Roseobacteraceae</taxon>
        <taxon>Donghicola</taxon>
    </lineage>
</organism>
<evidence type="ECO:0000313" key="6">
    <source>
        <dbReference type="Proteomes" id="UP000592216"/>
    </source>
</evidence>
<dbReference type="Proteomes" id="UP000592216">
    <property type="component" value="Unassembled WGS sequence"/>
</dbReference>
<evidence type="ECO:0000256" key="2">
    <source>
        <dbReference type="SAM" id="SignalP"/>
    </source>
</evidence>
<evidence type="ECO:0000259" key="4">
    <source>
        <dbReference type="Pfam" id="PF18435"/>
    </source>
</evidence>
<accession>A0A850QBT1</accession>
<dbReference type="EMBL" id="JABCJE010000006">
    <property type="protein sequence ID" value="NVO24320.1"/>
    <property type="molecule type" value="Genomic_DNA"/>
</dbReference>
<comment type="caution">
    <text evidence="5">The sequence shown here is derived from an EMBL/GenBank/DDBJ whole genome shotgun (WGS) entry which is preliminary data.</text>
</comment>
<evidence type="ECO:0000313" key="5">
    <source>
        <dbReference type="EMBL" id="NVO24320.1"/>
    </source>
</evidence>
<dbReference type="Gene3D" id="2.60.40.2180">
    <property type="match status" value="1"/>
</dbReference>
<dbReference type="GO" id="GO:0006508">
    <property type="term" value="P:proteolysis"/>
    <property type="evidence" value="ECO:0007669"/>
    <property type="project" value="InterPro"/>
</dbReference>
<dbReference type="GO" id="GO:0008236">
    <property type="term" value="F:serine-type peptidase activity"/>
    <property type="evidence" value="ECO:0007669"/>
    <property type="project" value="InterPro"/>
</dbReference>
<feature type="signal peptide" evidence="2">
    <location>
        <begin position="1"/>
        <end position="26"/>
    </location>
</feature>
<feature type="chain" id="PRO_5032348656" evidence="2">
    <location>
        <begin position="27"/>
        <end position="425"/>
    </location>
</feature>
<dbReference type="Gene3D" id="3.40.50.1820">
    <property type="entry name" value="alpha/beta hydrolase"/>
    <property type="match status" value="1"/>
</dbReference>
<dbReference type="InterPro" id="IPR029058">
    <property type="entry name" value="AB_hydrolase_fold"/>
</dbReference>
<proteinExistence type="predicted"/>
<dbReference type="Pfam" id="PF18435">
    <property type="entry name" value="EstA_Ig_like"/>
    <property type="match status" value="1"/>
</dbReference>
<evidence type="ECO:0000256" key="1">
    <source>
        <dbReference type="ARBA" id="ARBA00022729"/>
    </source>
</evidence>
<dbReference type="InterPro" id="IPR006311">
    <property type="entry name" value="TAT_signal"/>
</dbReference>
<dbReference type="InterPro" id="IPR001375">
    <property type="entry name" value="Peptidase_S9_cat"/>
</dbReference>
<dbReference type="AlphaFoldDB" id="A0A850QBT1"/>
<dbReference type="RefSeq" id="WP_177158062.1">
    <property type="nucleotide sequence ID" value="NZ_JABCJE010000006.1"/>
</dbReference>
<dbReference type="InterPro" id="IPR041172">
    <property type="entry name" value="EstA_Ig-like_N"/>
</dbReference>
<dbReference type="PANTHER" id="PTHR43037">
    <property type="entry name" value="UNNAMED PRODUCT-RELATED"/>
    <property type="match status" value="1"/>
</dbReference>
<dbReference type="PANTHER" id="PTHR43037:SF1">
    <property type="entry name" value="BLL1128 PROTEIN"/>
    <property type="match status" value="1"/>
</dbReference>
<name>A0A850QBT1_9RHOB</name>
<dbReference type="SUPFAM" id="SSF53474">
    <property type="entry name" value="alpha/beta-Hydrolases"/>
    <property type="match status" value="1"/>
</dbReference>
<dbReference type="Pfam" id="PF00326">
    <property type="entry name" value="Peptidase_S9"/>
    <property type="match status" value="1"/>
</dbReference>
<reference evidence="5 6" key="1">
    <citation type="submission" date="2020-04" db="EMBL/GenBank/DDBJ databases">
        <title>Donghicola sp., a member of the Rhodobacteraceae family isolated from mangrove forest in Thailand.</title>
        <authorList>
            <person name="Charoenyingcharoen P."/>
            <person name="Yukphan P."/>
        </authorList>
    </citation>
    <scope>NUCLEOTIDE SEQUENCE [LARGE SCALE GENOMIC DNA]</scope>
    <source>
        <strain evidence="5 6">B5-SW-15</strain>
    </source>
</reference>
<protein>
    <submittedName>
        <fullName evidence="5">Prolyl oligopeptidase family serine peptidase</fullName>
    </submittedName>
</protein>
<keyword evidence="1 2" id="KW-0732">Signal</keyword>
<sequence length="425" mass="45678">MITRRTFILGLTTLGALASISAPVFAAAGQVQSATAITQVFGDGQRFVAVALTYDADIAAADLDAAAFAVEGRTIVDVYPATSTNPADRADTGRYVIVALSPDDADATLAIQPERQEMSGRGPGGMGKIGTRSITDVTWATPEATVTTPDGQSVATSAVRNLIVEDFQQLVWQDPETGDTLPYNLFVPRDYDPAKSYPLVNFMHDAGASSDNTLHTLLQGLGAICWASPEDQAKRPCFVLAPQFSEIVTDDTSEASSMLDTTINLIRHLTQTYSIDPARLYTTGQSGGGMLSIAMNIKHPDFFATTFLVACQWDAAKVAPMAGNRLFILVSQDDAKAFPGQNAITEALTAQGTPVARAVWDARWSAEQFRFAFDDLDAEGARVNYVTFDAGTVIPEGQTPNPGTGHINTWHYAYAIEPIREWVLR</sequence>
<feature type="domain" description="Esterase Ig-like N-terminal" evidence="4">
    <location>
        <begin position="33"/>
        <end position="151"/>
    </location>
</feature>